<evidence type="ECO:0000256" key="3">
    <source>
        <dbReference type="PROSITE-ProRule" id="PRU10141"/>
    </source>
</evidence>
<dbReference type="Pfam" id="PF00069">
    <property type="entry name" value="Pkinase"/>
    <property type="match status" value="2"/>
</dbReference>
<evidence type="ECO:0000256" key="4">
    <source>
        <dbReference type="RuleBase" id="RU000304"/>
    </source>
</evidence>
<keyword evidence="4" id="KW-0808">Transferase</keyword>
<keyword evidence="8" id="KW-1185">Reference proteome</keyword>
<reference evidence="8" key="2">
    <citation type="submission" date="2015-01" db="EMBL/GenBank/DDBJ databases">
        <title>Evolutionary Origins and Diversification of the Mycorrhizal Mutualists.</title>
        <authorList>
            <consortium name="DOE Joint Genome Institute"/>
            <consortium name="Mycorrhizal Genomics Consortium"/>
            <person name="Kohler A."/>
            <person name="Kuo A."/>
            <person name="Nagy L.G."/>
            <person name="Floudas D."/>
            <person name="Copeland A."/>
            <person name="Barry K.W."/>
            <person name="Cichocki N."/>
            <person name="Veneault-Fourrey C."/>
            <person name="LaButti K."/>
            <person name="Lindquist E.A."/>
            <person name="Lipzen A."/>
            <person name="Lundell T."/>
            <person name="Morin E."/>
            <person name="Murat C."/>
            <person name="Riley R."/>
            <person name="Ohm R."/>
            <person name="Sun H."/>
            <person name="Tunlid A."/>
            <person name="Henrissat B."/>
            <person name="Grigoriev I.V."/>
            <person name="Hibbett D.S."/>
            <person name="Martin F."/>
        </authorList>
    </citation>
    <scope>NUCLEOTIDE SEQUENCE [LARGE SCALE GENOMIC DNA]</scope>
    <source>
        <strain evidence="8">Foug A</strain>
    </source>
</reference>
<keyword evidence="4" id="KW-0418">Kinase</keyword>
<evidence type="ECO:0000313" key="7">
    <source>
        <dbReference type="EMBL" id="KIM52736.1"/>
    </source>
</evidence>
<dbReference type="EMBL" id="KN822201">
    <property type="protein sequence ID" value="KIM52736.1"/>
    <property type="molecule type" value="Genomic_DNA"/>
</dbReference>
<dbReference type="InterPro" id="IPR008271">
    <property type="entry name" value="Ser/Thr_kinase_AS"/>
</dbReference>
<dbReference type="SUPFAM" id="SSF56112">
    <property type="entry name" value="Protein kinase-like (PK-like)"/>
    <property type="match status" value="1"/>
</dbReference>
<dbReference type="STRING" id="1036808.A0A0C3D9G3"/>
<evidence type="ECO:0000256" key="5">
    <source>
        <dbReference type="SAM" id="MobiDB-lite"/>
    </source>
</evidence>
<name>A0A0C3D9G3_9AGAM</name>
<dbReference type="PROSITE" id="PS50011">
    <property type="entry name" value="PROTEIN_KINASE_DOM"/>
    <property type="match status" value="1"/>
</dbReference>
<evidence type="ECO:0000256" key="1">
    <source>
        <dbReference type="ARBA" id="ARBA00022741"/>
    </source>
</evidence>
<dbReference type="InterPro" id="IPR000719">
    <property type="entry name" value="Prot_kinase_dom"/>
</dbReference>
<proteinExistence type="inferred from homology"/>
<accession>A0A0C3D9G3</accession>
<evidence type="ECO:0000259" key="6">
    <source>
        <dbReference type="PROSITE" id="PS50011"/>
    </source>
</evidence>
<comment type="similarity">
    <text evidence="4">Belongs to the protein kinase superfamily.</text>
</comment>
<dbReference type="InterPro" id="IPR017441">
    <property type="entry name" value="Protein_kinase_ATP_BS"/>
</dbReference>
<feature type="region of interest" description="Disordered" evidence="5">
    <location>
        <begin position="304"/>
        <end position="336"/>
    </location>
</feature>
<keyword evidence="2 3" id="KW-0067">ATP-binding</keyword>
<dbReference type="PROSITE" id="PS00107">
    <property type="entry name" value="PROTEIN_KINASE_ATP"/>
    <property type="match status" value="1"/>
</dbReference>
<feature type="domain" description="Protein kinase" evidence="6">
    <location>
        <begin position="119"/>
        <end position="443"/>
    </location>
</feature>
<feature type="binding site" evidence="3">
    <location>
        <position position="148"/>
    </location>
    <ligand>
        <name>ATP</name>
        <dbReference type="ChEBI" id="CHEBI:30616"/>
    </ligand>
</feature>
<dbReference type="PANTHER" id="PTHR24346:SF76">
    <property type="entry name" value="NON-SPECIFIC SERINE_THREONINE PROTEIN KINASE"/>
    <property type="match status" value="1"/>
</dbReference>
<evidence type="ECO:0000313" key="8">
    <source>
        <dbReference type="Proteomes" id="UP000053989"/>
    </source>
</evidence>
<organism evidence="7 8">
    <name type="scientific">Scleroderma citrinum Foug A</name>
    <dbReference type="NCBI Taxonomy" id="1036808"/>
    <lineage>
        <taxon>Eukaryota</taxon>
        <taxon>Fungi</taxon>
        <taxon>Dikarya</taxon>
        <taxon>Basidiomycota</taxon>
        <taxon>Agaricomycotina</taxon>
        <taxon>Agaricomycetes</taxon>
        <taxon>Agaricomycetidae</taxon>
        <taxon>Boletales</taxon>
        <taxon>Sclerodermatineae</taxon>
        <taxon>Sclerodermataceae</taxon>
        <taxon>Scleroderma</taxon>
    </lineage>
</organism>
<dbReference type="Gene3D" id="1.10.510.10">
    <property type="entry name" value="Transferase(Phosphotransferase) domain 1"/>
    <property type="match status" value="2"/>
</dbReference>
<reference evidence="7 8" key="1">
    <citation type="submission" date="2014-04" db="EMBL/GenBank/DDBJ databases">
        <authorList>
            <consortium name="DOE Joint Genome Institute"/>
            <person name="Kuo A."/>
            <person name="Kohler A."/>
            <person name="Nagy L.G."/>
            <person name="Floudas D."/>
            <person name="Copeland A."/>
            <person name="Barry K.W."/>
            <person name="Cichocki N."/>
            <person name="Veneault-Fourrey C."/>
            <person name="LaButti K."/>
            <person name="Lindquist E.A."/>
            <person name="Lipzen A."/>
            <person name="Lundell T."/>
            <person name="Morin E."/>
            <person name="Murat C."/>
            <person name="Sun H."/>
            <person name="Tunlid A."/>
            <person name="Henrissat B."/>
            <person name="Grigoriev I.V."/>
            <person name="Hibbett D.S."/>
            <person name="Martin F."/>
            <person name="Nordberg H.P."/>
            <person name="Cantor M.N."/>
            <person name="Hua S.X."/>
        </authorList>
    </citation>
    <scope>NUCLEOTIDE SEQUENCE [LARGE SCALE GENOMIC DNA]</scope>
    <source>
        <strain evidence="7 8">Foug A</strain>
    </source>
</reference>
<sequence length="447" mass="49199">MSLGPFPFDYRPQYPIIADSPATPTEGHSFDHGVPIPSWRASPDPFALKGDPFDIPVDDPSTPDLACGLPNDPWSSSSALDPAIPEPGLSPAALFLSAFSPPSTHSRLPDDEGESVAGYVLGPVVGHGGFSTIRRASSPAGGGIVAVKIVRHSEIDRQQNPCLTKRRLDHETQIWASLNHEHILPLFTVEHTSYADFFVMLYCPAGSLYDILRRDGNPALPLDEAGMMFRQIVRGVRYLHEVAGYVHRDIKLENVLVDEMGVCRIADFGLARKIGELDEQDQGEPVADVDDAVGVLRHHSTISHTRHKMSSLRAPRHHHQGPRRHRVSTPVGDDSRHVTNGFPAGSLPYAAPELLSLSPSARHIRAHPAHDMWALGVLLYALLTGRLPFSDSFEPRLTMKILHGSFEMPRSICRAADRVLRGCLERSMRSRWTIAMVDEVAWGIGWG</sequence>
<keyword evidence="4" id="KW-0723">Serine/threonine-protein kinase</keyword>
<dbReference type="PANTHER" id="PTHR24346">
    <property type="entry name" value="MAP/MICROTUBULE AFFINITY-REGULATING KINASE"/>
    <property type="match status" value="1"/>
</dbReference>
<protein>
    <recommendedName>
        <fullName evidence="6">Protein kinase domain-containing protein</fullName>
    </recommendedName>
</protein>
<feature type="non-terminal residue" evidence="7">
    <location>
        <position position="447"/>
    </location>
</feature>
<dbReference type="InterPro" id="IPR011009">
    <property type="entry name" value="Kinase-like_dom_sf"/>
</dbReference>
<gene>
    <name evidence="7" type="ORF">SCLCIDRAFT_140487</name>
</gene>
<dbReference type="GO" id="GO:0005737">
    <property type="term" value="C:cytoplasm"/>
    <property type="evidence" value="ECO:0007669"/>
    <property type="project" value="TreeGrafter"/>
</dbReference>
<dbReference type="HOGENOM" id="CLU_000288_63_57_1"/>
<dbReference type="InParanoid" id="A0A0C3D9G3"/>
<dbReference type="Proteomes" id="UP000053989">
    <property type="component" value="Unassembled WGS sequence"/>
</dbReference>
<dbReference type="OrthoDB" id="4062651at2759"/>
<dbReference type="GO" id="GO:0035556">
    <property type="term" value="P:intracellular signal transduction"/>
    <property type="evidence" value="ECO:0007669"/>
    <property type="project" value="TreeGrafter"/>
</dbReference>
<dbReference type="GO" id="GO:0004674">
    <property type="term" value="F:protein serine/threonine kinase activity"/>
    <property type="evidence" value="ECO:0007669"/>
    <property type="project" value="UniProtKB-KW"/>
</dbReference>
<feature type="compositionally biased region" description="Basic residues" evidence="5">
    <location>
        <begin position="304"/>
        <end position="327"/>
    </location>
</feature>
<dbReference type="PROSITE" id="PS00108">
    <property type="entry name" value="PROTEIN_KINASE_ST"/>
    <property type="match status" value="1"/>
</dbReference>
<dbReference type="GO" id="GO:0005524">
    <property type="term" value="F:ATP binding"/>
    <property type="evidence" value="ECO:0007669"/>
    <property type="project" value="UniProtKB-UniRule"/>
</dbReference>
<dbReference type="GO" id="GO:0000226">
    <property type="term" value="P:microtubule cytoskeleton organization"/>
    <property type="evidence" value="ECO:0007669"/>
    <property type="project" value="TreeGrafter"/>
</dbReference>
<evidence type="ECO:0000256" key="2">
    <source>
        <dbReference type="ARBA" id="ARBA00022840"/>
    </source>
</evidence>
<keyword evidence="1 3" id="KW-0547">Nucleotide-binding</keyword>
<dbReference type="SMART" id="SM00220">
    <property type="entry name" value="S_TKc"/>
    <property type="match status" value="1"/>
</dbReference>
<dbReference type="AlphaFoldDB" id="A0A0C3D9G3"/>